<dbReference type="SUPFAM" id="SSF53335">
    <property type="entry name" value="S-adenosyl-L-methionine-dependent methyltransferases"/>
    <property type="match status" value="1"/>
</dbReference>
<dbReference type="GO" id="GO:0005829">
    <property type="term" value="C:cytosol"/>
    <property type="evidence" value="ECO:0007669"/>
    <property type="project" value="TreeGrafter"/>
</dbReference>
<dbReference type="EMBL" id="CAEZXP010000001">
    <property type="protein sequence ID" value="CAB4683292.1"/>
    <property type="molecule type" value="Genomic_DNA"/>
</dbReference>
<dbReference type="AlphaFoldDB" id="A0A6J6NAQ6"/>
<dbReference type="InterPro" id="IPR029063">
    <property type="entry name" value="SAM-dependent_MTases_sf"/>
</dbReference>
<keyword evidence="3" id="KW-0808">Transferase</keyword>
<dbReference type="GO" id="GO:0070043">
    <property type="term" value="F:rRNA (guanine-N7-)-methyltransferase activity"/>
    <property type="evidence" value="ECO:0007669"/>
    <property type="project" value="TreeGrafter"/>
</dbReference>
<sequence length="192" mass="20137">MDERAAAWLDAVVATPGLTALDRAAAQRYLYDDAMKGLELVAALDGPIVDVGSGGGVPGIPLALALPATEFVLLDAERRKWEFLTEWAPPNARAVWGRAEEQKIDWAGGAVAKALAHPPVAAEWCLPLVAPGGAAVLWVGESADFEALAVAARKLAAELEPAPAGLALLRKIGETPPLFPRRTGIAKKRPLA</sequence>
<keyword evidence="2" id="KW-0698">rRNA processing</keyword>
<accession>A0A6J6NAQ6</accession>
<dbReference type="Pfam" id="PF02527">
    <property type="entry name" value="GidB"/>
    <property type="match status" value="1"/>
</dbReference>
<gene>
    <name evidence="4" type="ORF">UFOPK2399_00099</name>
</gene>
<name>A0A6J6NAQ6_9ZZZZ</name>
<dbReference type="HAMAP" id="MF_00074">
    <property type="entry name" value="16SrRNA_methyltr_G"/>
    <property type="match status" value="1"/>
</dbReference>
<proteinExistence type="inferred from homology"/>
<evidence type="ECO:0000313" key="4">
    <source>
        <dbReference type="EMBL" id="CAB4683292.1"/>
    </source>
</evidence>
<keyword evidence="1" id="KW-0963">Cytoplasm</keyword>
<dbReference type="InterPro" id="IPR003682">
    <property type="entry name" value="rRNA_ssu_MeTfrase_G"/>
</dbReference>
<organism evidence="4">
    <name type="scientific">freshwater metagenome</name>
    <dbReference type="NCBI Taxonomy" id="449393"/>
    <lineage>
        <taxon>unclassified sequences</taxon>
        <taxon>metagenomes</taxon>
        <taxon>ecological metagenomes</taxon>
    </lineage>
</organism>
<dbReference type="PANTHER" id="PTHR31760">
    <property type="entry name" value="S-ADENOSYL-L-METHIONINE-DEPENDENT METHYLTRANSFERASES SUPERFAMILY PROTEIN"/>
    <property type="match status" value="1"/>
</dbReference>
<evidence type="ECO:0000256" key="1">
    <source>
        <dbReference type="ARBA" id="ARBA00022490"/>
    </source>
</evidence>
<dbReference type="PANTHER" id="PTHR31760:SF0">
    <property type="entry name" value="S-ADENOSYL-L-METHIONINE-DEPENDENT METHYLTRANSFERASES SUPERFAMILY PROTEIN"/>
    <property type="match status" value="1"/>
</dbReference>
<evidence type="ECO:0000256" key="3">
    <source>
        <dbReference type="ARBA" id="ARBA00022679"/>
    </source>
</evidence>
<dbReference type="Gene3D" id="3.40.50.150">
    <property type="entry name" value="Vaccinia Virus protein VP39"/>
    <property type="match status" value="1"/>
</dbReference>
<protein>
    <submittedName>
        <fullName evidence="4">Unannotated protein</fullName>
    </submittedName>
</protein>
<evidence type="ECO:0000256" key="2">
    <source>
        <dbReference type="ARBA" id="ARBA00022552"/>
    </source>
</evidence>
<reference evidence="4" key="1">
    <citation type="submission" date="2020-05" db="EMBL/GenBank/DDBJ databases">
        <authorList>
            <person name="Chiriac C."/>
            <person name="Salcher M."/>
            <person name="Ghai R."/>
            <person name="Kavagutti S V."/>
        </authorList>
    </citation>
    <scope>NUCLEOTIDE SEQUENCE</scope>
</reference>